<feature type="domain" description="CcmH/CycL/Ccl2/NrfF N-terminal" evidence="8">
    <location>
        <begin position="32"/>
        <end position="138"/>
    </location>
</feature>
<dbReference type="HOGENOM" id="CLU_107187_2_2_0"/>
<evidence type="ECO:0000256" key="6">
    <source>
        <dbReference type="ARBA" id="ARBA00023004"/>
    </source>
</evidence>
<dbReference type="Pfam" id="PF03918">
    <property type="entry name" value="CcmH"/>
    <property type="match status" value="1"/>
</dbReference>
<keyword evidence="10" id="KW-1185">Reference proteome</keyword>
<protein>
    <recommendedName>
        <fullName evidence="7">Cytochrome c-type biogenesis protein</fullName>
    </recommendedName>
</protein>
<dbReference type="InterPro" id="IPR038297">
    <property type="entry name" value="CcmH/CycL/NrfF/Ccl2_sf"/>
</dbReference>
<dbReference type="Proteomes" id="UP000002431">
    <property type="component" value="Chromosome"/>
</dbReference>
<dbReference type="STRING" id="319795.Dgeo_1249"/>
<dbReference type="KEGG" id="dge:Dgeo_1249"/>
<name>Q1IYY9_DEIGD</name>
<gene>
    <name evidence="9" type="ordered locus">Dgeo_1249</name>
</gene>
<dbReference type="GO" id="GO:0017004">
    <property type="term" value="P:cytochrome complex assembly"/>
    <property type="evidence" value="ECO:0007669"/>
    <property type="project" value="UniProtKB-KW"/>
</dbReference>
<keyword evidence="4 7" id="KW-0732">Signal</keyword>
<dbReference type="eggNOG" id="COG3088">
    <property type="taxonomic scope" value="Bacteria"/>
</dbReference>
<evidence type="ECO:0000313" key="10">
    <source>
        <dbReference type="Proteomes" id="UP000002431"/>
    </source>
</evidence>
<keyword evidence="7" id="KW-0472">Membrane</keyword>
<sequence>MRRVLLGGAWSAGGRLLPSALCLLLSASLALTPAQEARAEHLGRNLRCPICTGVPITESTNDISREMLREVREQVAAGRSDRQIYDYFAARYGNFVLLDPPKEGAGMLLWGAPLAALVAGGAVLWGFLGRRRAAVAANPAAVPTPDEPFDTYLAEVQRQTRPKRPQREGDQA</sequence>
<organism evidence="9 10">
    <name type="scientific">Deinococcus geothermalis (strain DSM 11300 / CIP 105573 / AG-3a)</name>
    <dbReference type="NCBI Taxonomy" id="319795"/>
    <lineage>
        <taxon>Bacteria</taxon>
        <taxon>Thermotogati</taxon>
        <taxon>Deinococcota</taxon>
        <taxon>Deinococci</taxon>
        <taxon>Deinococcales</taxon>
        <taxon>Deinococcaceae</taxon>
        <taxon>Deinococcus</taxon>
    </lineage>
</organism>
<dbReference type="EMBL" id="CP000359">
    <property type="protein sequence ID" value="ABF45545.1"/>
    <property type="molecule type" value="Genomic_DNA"/>
</dbReference>
<dbReference type="CDD" id="cd16378">
    <property type="entry name" value="CcmH_N"/>
    <property type="match status" value="1"/>
</dbReference>
<evidence type="ECO:0000256" key="5">
    <source>
        <dbReference type="ARBA" id="ARBA00022748"/>
    </source>
</evidence>
<evidence type="ECO:0000256" key="7">
    <source>
        <dbReference type="RuleBase" id="RU364112"/>
    </source>
</evidence>
<evidence type="ECO:0000259" key="8">
    <source>
        <dbReference type="Pfam" id="PF03918"/>
    </source>
</evidence>
<keyword evidence="5" id="KW-0201">Cytochrome c-type biogenesis</keyword>
<keyword evidence="7" id="KW-0812">Transmembrane</keyword>
<keyword evidence="7" id="KW-1133">Transmembrane helix</keyword>
<dbReference type="GO" id="GO:0005886">
    <property type="term" value="C:plasma membrane"/>
    <property type="evidence" value="ECO:0007669"/>
    <property type="project" value="TreeGrafter"/>
</dbReference>
<keyword evidence="6 7" id="KW-0408">Iron</keyword>
<proteinExistence type="inferred from homology"/>
<evidence type="ECO:0000256" key="4">
    <source>
        <dbReference type="ARBA" id="ARBA00022729"/>
    </source>
</evidence>
<evidence type="ECO:0000256" key="1">
    <source>
        <dbReference type="ARBA" id="ARBA00010342"/>
    </source>
</evidence>
<dbReference type="InterPro" id="IPR005616">
    <property type="entry name" value="CcmH/CycL/Ccl2/NrfF_N"/>
</dbReference>
<dbReference type="InterPro" id="IPR051263">
    <property type="entry name" value="C-type_cytochrome_biogenesis"/>
</dbReference>
<evidence type="ECO:0000313" key="9">
    <source>
        <dbReference type="EMBL" id="ABF45545.1"/>
    </source>
</evidence>
<evidence type="ECO:0000256" key="3">
    <source>
        <dbReference type="ARBA" id="ARBA00022723"/>
    </source>
</evidence>
<evidence type="ECO:0000256" key="2">
    <source>
        <dbReference type="ARBA" id="ARBA00022617"/>
    </source>
</evidence>
<feature type="transmembrane region" description="Helical" evidence="7">
    <location>
        <begin position="107"/>
        <end position="128"/>
    </location>
</feature>
<accession>Q1IYY9</accession>
<comment type="similarity">
    <text evidence="1 7">Belongs to the CcmH/CycL/Ccl2/NrfF family.</text>
</comment>
<keyword evidence="2 7" id="KW-0349">Heme</keyword>
<dbReference type="RefSeq" id="WP_011530382.1">
    <property type="nucleotide sequence ID" value="NC_008025.1"/>
</dbReference>
<reference evidence="9" key="1">
    <citation type="submission" date="2006-04" db="EMBL/GenBank/DDBJ databases">
        <title>Complete sequence of chromosome of Deinococcus geothermalis DSM 11300.</title>
        <authorList>
            <consortium name="US DOE Joint Genome Institute"/>
            <person name="Copeland A."/>
            <person name="Lucas S."/>
            <person name="Lapidus A."/>
            <person name="Barry K."/>
            <person name="Detter J.C."/>
            <person name="Glavina del Rio T."/>
            <person name="Hammon N."/>
            <person name="Israni S."/>
            <person name="Dalin E."/>
            <person name="Tice H."/>
            <person name="Pitluck S."/>
            <person name="Brettin T."/>
            <person name="Bruce D."/>
            <person name="Han C."/>
            <person name="Tapia R."/>
            <person name="Saunders E."/>
            <person name="Gilna P."/>
            <person name="Schmutz J."/>
            <person name="Larimer F."/>
            <person name="Land M."/>
            <person name="Hauser L."/>
            <person name="Kyrpides N."/>
            <person name="Kim E."/>
            <person name="Daly M.J."/>
            <person name="Fredrickson J.K."/>
            <person name="Makarova K.S."/>
            <person name="Gaidamakova E.K."/>
            <person name="Zhai M."/>
            <person name="Richardson P."/>
        </authorList>
    </citation>
    <scope>NUCLEOTIDE SEQUENCE</scope>
    <source>
        <strain evidence="9">DSM 11300</strain>
    </source>
</reference>
<keyword evidence="3 7" id="KW-0479">Metal-binding</keyword>
<dbReference type="AlphaFoldDB" id="Q1IYY9"/>
<dbReference type="Gene3D" id="1.10.8.640">
    <property type="entry name" value="Cytochrome C biogenesis protein"/>
    <property type="match status" value="1"/>
</dbReference>
<dbReference type="PANTHER" id="PTHR47870">
    <property type="entry name" value="CYTOCHROME C-TYPE BIOGENESIS PROTEIN CCMH"/>
    <property type="match status" value="1"/>
</dbReference>
<dbReference type="PANTHER" id="PTHR47870:SF1">
    <property type="entry name" value="CYTOCHROME C-TYPE BIOGENESIS PROTEIN CCMH"/>
    <property type="match status" value="1"/>
</dbReference>
<dbReference type="GO" id="GO:0046872">
    <property type="term" value="F:metal ion binding"/>
    <property type="evidence" value="ECO:0007669"/>
    <property type="project" value="UniProtKB-KW"/>
</dbReference>
<comment type="function">
    <text evidence="7">Possible subunit of a heme lyase.</text>
</comment>